<feature type="compositionally biased region" description="Basic residues" evidence="3">
    <location>
        <begin position="112"/>
        <end position="130"/>
    </location>
</feature>
<name>A0A1Q9E402_SYMMI</name>
<dbReference type="SUPFAM" id="SSF75217">
    <property type="entry name" value="alpha/beta knot"/>
    <property type="match status" value="1"/>
</dbReference>
<dbReference type="InterPro" id="IPR001537">
    <property type="entry name" value="SpoU_MeTrfase"/>
</dbReference>
<proteinExistence type="predicted"/>
<dbReference type="InterPro" id="IPR029028">
    <property type="entry name" value="Alpha/beta_knot_MTases"/>
</dbReference>
<feature type="domain" description="tRNA/rRNA methyltransferase SpoU type" evidence="4">
    <location>
        <begin position="965"/>
        <end position="1038"/>
    </location>
</feature>
<dbReference type="EMBL" id="LSRX01000272">
    <property type="protein sequence ID" value="OLQ02148.1"/>
    <property type="molecule type" value="Genomic_DNA"/>
</dbReference>
<evidence type="ECO:0000313" key="5">
    <source>
        <dbReference type="EMBL" id="OLQ02148.1"/>
    </source>
</evidence>
<dbReference type="InterPro" id="IPR029026">
    <property type="entry name" value="tRNA_m1G_MTases_N"/>
</dbReference>
<organism evidence="5 6">
    <name type="scientific">Symbiodinium microadriaticum</name>
    <name type="common">Dinoflagellate</name>
    <name type="synonym">Zooxanthella microadriatica</name>
    <dbReference type="NCBI Taxonomy" id="2951"/>
    <lineage>
        <taxon>Eukaryota</taxon>
        <taxon>Sar</taxon>
        <taxon>Alveolata</taxon>
        <taxon>Dinophyceae</taxon>
        <taxon>Suessiales</taxon>
        <taxon>Symbiodiniaceae</taxon>
        <taxon>Symbiodinium</taxon>
    </lineage>
</organism>
<evidence type="ECO:0000256" key="1">
    <source>
        <dbReference type="ARBA" id="ARBA00022603"/>
    </source>
</evidence>
<dbReference type="OrthoDB" id="448901at2759"/>
<evidence type="ECO:0000256" key="2">
    <source>
        <dbReference type="ARBA" id="ARBA00022679"/>
    </source>
</evidence>
<evidence type="ECO:0000256" key="3">
    <source>
        <dbReference type="SAM" id="MobiDB-lite"/>
    </source>
</evidence>
<dbReference type="Pfam" id="PF00588">
    <property type="entry name" value="SpoU_methylase"/>
    <property type="match status" value="1"/>
</dbReference>
<keyword evidence="2" id="KW-0808">Transferase</keyword>
<dbReference type="GO" id="GO:0003723">
    <property type="term" value="F:RNA binding"/>
    <property type="evidence" value="ECO:0007669"/>
    <property type="project" value="InterPro"/>
</dbReference>
<gene>
    <name evidence="5" type="ORF">AK812_SmicGene15070</name>
</gene>
<dbReference type="GO" id="GO:0006396">
    <property type="term" value="P:RNA processing"/>
    <property type="evidence" value="ECO:0007669"/>
    <property type="project" value="InterPro"/>
</dbReference>
<evidence type="ECO:0000313" key="6">
    <source>
        <dbReference type="Proteomes" id="UP000186817"/>
    </source>
</evidence>
<accession>A0A1Q9E402</accession>
<keyword evidence="1" id="KW-0489">Methyltransferase</keyword>
<dbReference type="AlphaFoldDB" id="A0A1Q9E402"/>
<feature type="region of interest" description="Disordered" evidence="3">
    <location>
        <begin position="107"/>
        <end position="144"/>
    </location>
</feature>
<sequence>MCGTFIDEVPQDFHRERKAVSEKLLEATEQAVPIIQALTADDATADLNQEAVEQLMAVFQDRVTRAMAQEERIHLAALHEWLREAVASVVEQSPTSPAWGFVPTAMVARGRSPGKHKGKGKGKAKAKGKPHAPEQQPETTAGPEFYRYLRGRQCPELGADYREAILLEIFRADSELHDPFPGDSSDDGAPASYNVEELDDALERQAAEDAQRELDEASELNSLGELRQYPVAKRSGFGIIEVPAASCALAAALHVSPALVSMEMAKKMVHPKNAEDVVGLCPATTFSMSTKQRVKRRTMATGEGRSPDSITPALPGVCLSTVLLIAVLLCRSVPMWHGRDVDWIACLILQALELSASHVANSKLVGWGSGRVEDRDRVRFLVGSDLLTSYPPAGSGAHPVGRVALRLSSPLLAETRCLVIAWSAGRTTDSPRTTVDPLRGHLLDVLDLHATTWTGEIALSALKHSSRGFRADRNAALELRNTDLEQQNRTLYGQACVAEEWNNWFQEQQEDNGYISRLVLLEALFWGIDDPDDATPWAANLSSPDMMDLARAIKREFSDAGKTRTLLHNARFWWRPRSRAAMGSDTHRFLVMARPALADAGQGKRKQYRDQSRDFIVWLKHVAEHQVATALVSQAAYPSIEELDDGTLDQVESPQDFALMDPSEEAITEETQLDEVDLPGLPLEESERRAKWRAVPQRIRVAIRRPYNVDGPRGQAYQWSYDVIEDSTIEAPESIGRVERLGGVLKTMVRKVVQLQTVLDECCLTKNTMLRHGGYSPSQWVLGKMARGPPSLVEEDNSADLGSREQDAEALGHAVLQGDLRDLPGEDIAEDVPVEEEAEAAIPIKGAQLKELLDAGGLWPFLSGEENTACDKAGAHYWWFNWTWVAVPGSWDLAQAFLEPEDDEELGRAMVPGAARSVAGKLAEEWQRGRADAAAELRNWDRTEQEIARKEGDRRPLTVLLSDLSPQEVGCLLRTCEAAGVQEVVLCDDTPGPPDPAVLKTSLQAEDFLRIRRVAGPAEELRRLASAGMQVWTLNSDSDSDTLGMMGSAKQEADFFDHFAPRPPLALGLGRRIAGFPRIRVPGRQAAAPDVHLSIGVIGSVVIYDLIRRLRKIPKIGKIVDILILAIFPLPPTAFGVLPTVTGPSWAFHNLNYSCLSMCQDGLVLARASMEGPAK</sequence>
<keyword evidence="6" id="KW-1185">Reference proteome</keyword>
<dbReference type="Gene3D" id="3.40.1280.10">
    <property type="match status" value="1"/>
</dbReference>
<reference evidence="5 6" key="1">
    <citation type="submission" date="2016-02" db="EMBL/GenBank/DDBJ databases">
        <title>Genome analysis of coral dinoflagellate symbionts highlights evolutionary adaptations to a symbiotic lifestyle.</title>
        <authorList>
            <person name="Aranda M."/>
            <person name="Li Y."/>
            <person name="Liew Y.J."/>
            <person name="Baumgarten S."/>
            <person name="Simakov O."/>
            <person name="Wilson M."/>
            <person name="Piel J."/>
            <person name="Ashoor H."/>
            <person name="Bougouffa S."/>
            <person name="Bajic V.B."/>
            <person name="Ryu T."/>
            <person name="Ravasi T."/>
            <person name="Bayer T."/>
            <person name="Micklem G."/>
            <person name="Kim H."/>
            <person name="Bhak J."/>
            <person name="Lajeunesse T.C."/>
            <person name="Voolstra C.R."/>
        </authorList>
    </citation>
    <scope>NUCLEOTIDE SEQUENCE [LARGE SCALE GENOMIC DNA]</scope>
    <source>
        <strain evidence="5 6">CCMP2467</strain>
    </source>
</reference>
<comment type="caution">
    <text evidence="5">The sequence shown here is derived from an EMBL/GenBank/DDBJ whole genome shotgun (WGS) entry which is preliminary data.</text>
</comment>
<dbReference type="GO" id="GO:0032259">
    <property type="term" value="P:methylation"/>
    <property type="evidence" value="ECO:0007669"/>
    <property type="project" value="UniProtKB-KW"/>
</dbReference>
<protein>
    <recommendedName>
        <fullName evidence="4">tRNA/rRNA methyltransferase SpoU type domain-containing protein</fullName>
    </recommendedName>
</protein>
<dbReference type="GO" id="GO:0008173">
    <property type="term" value="F:RNA methyltransferase activity"/>
    <property type="evidence" value="ECO:0007669"/>
    <property type="project" value="InterPro"/>
</dbReference>
<dbReference type="Proteomes" id="UP000186817">
    <property type="component" value="Unassembled WGS sequence"/>
</dbReference>
<evidence type="ECO:0000259" key="4">
    <source>
        <dbReference type="Pfam" id="PF00588"/>
    </source>
</evidence>